<evidence type="ECO:0000313" key="5">
    <source>
        <dbReference type="EMBL" id="MBB3117076.1"/>
    </source>
</evidence>
<evidence type="ECO:0000256" key="1">
    <source>
        <dbReference type="ARBA" id="ARBA00006739"/>
    </source>
</evidence>
<evidence type="ECO:0000256" key="2">
    <source>
        <dbReference type="ARBA" id="ARBA00022676"/>
    </source>
</evidence>
<accession>A0A7W5B5R6</accession>
<comment type="similarity">
    <text evidence="1">Belongs to the glycosyltransferase 2 family.</text>
</comment>
<dbReference type="InterPro" id="IPR001173">
    <property type="entry name" value="Glyco_trans_2-like"/>
</dbReference>
<evidence type="ECO:0000313" key="6">
    <source>
        <dbReference type="Proteomes" id="UP000541535"/>
    </source>
</evidence>
<evidence type="ECO:0000259" key="4">
    <source>
        <dbReference type="Pfam" id="PF00535"/>
    </source>
</evidence>
<dbReference type="EMBL" id="JACHXD010000001">
    <property type="protein sequence ID" value="MBB3117076.1"/>
    <property type="molecule type" value="Genomic_DNA"/>
</dbReference>
<reference evidence="5 6" key="1">
    <citation type="submission" date="2020-08" db="EMBL/GenBank/DDBJ databases">
        <title>Genomic Encyclopedia of Type Strains, Phase III (KMG-III): the genomes of soil and plant-associated and newly described type strains.</title>
        <authorList>
            <person name="Whitman W."/>
        </authorList>
    </citation>
    <scope>NUCLEOTIDE SEQUENCE [LARGE SCALE GENOMIC DNA]</scope>
    <source>
        <strain evidence="5 6">CECT 8897</strain>
    </source>
</reference>
<dbReference type="Proteomes" id="UP000541535">
    <property type="component" value="Unassembled WGS sequence"/>
</dbReference>
<dbReference type="AlphaFoldDB" id="A0A7W5B5R6"/>
<gene>
    <name evidence="5" type="ORF">FHS03_000095</name>
</gene>
<feature type="domain" description="Glycosyltransferase 2-like" evidence="4">
    <location>
        <begin position="18"/>
        <end position="147"/>
    </location>
</feature>
<dbReference type="RefSeq" id="WP_183439079.1">
    <property type="nucleotide sequence ID" value="NZ_JACHXD010000001.1"/>
</dbReference>
<proteinExistence type="inferred from homology"/>
<dbReference type="Pfam" id="PF00535">
    <property type="entry name" value="Glycos_transf_2"/>
    <property type="match status" value="1"/>
</dbReference>
<evidence type="ECO:0000256" key="3">
    <source>
        <dbReference type="ARBA" id="ARBA00022679"/>
    </source>
</evidence>
<name>A0A7W5B5R6_9BURK</name>
<dbReference type="GO" id="GO:0016757">
    <property type="term" value="F:glycosyltransferase activity"/>
    <property type="evidence" value="ECO:0007669"/>
    <property type="project" value="UniProtKB-KW"/>
</dbReference>
<keyword evidence="6" id="KW-1185">Reference proteome</keyword>
<keyword evidence="3" id="KW-0808">Transferase</keyword>
<sequence length="341" mass="38588">MQATPSAQRRILISILNWNTAGKTLDCVASLRRQSLPPGQQADILVIDNGSEAADYAQLVQGLDAQPVQLHREAANRGFAGGHNLAIRRAQEQGYDFIWLMNSDAVVAGNDVLAHLLEVADADPRCGAVSPLLADMEDRNKIHFYGAFHDWEQRISRRPRSVDDARRLAGQMPLNQWVPGTAVLLRLAALAQTGPLDERMFAYYEDDEIGARLAAHGWTSAVAYEASVQHAMPKRETDRPAYYFYLIARNYLIFWHGSTPPAHRKLLLLKLLDYALFDVNRLRHRGFEQHAEAALLGVQDFLQQRFGPPDLKRRASLALRCLRLLLWTQHRRVLRRMDSQA</sequence>
<keyword evidence="2" id="KW-0328">Glycosyltransferase</keyword>
<dbReference type="PANTHER" id="PTHR43179:SF12">
    <property type="entry name" value="GALACTOFURANOSYLTRANSFERASE GLFT2"/>
    <property type="match status" value="1"/>
</dbReference>
<protein>
    <recommendedName>
        <fullName evidence="4">Glycosyltransferase 2-like domain-containing protein</fullName>
    </recommendedName>
</protein>
<organism evidence="5 6">
    <name type="scientific">Pseudoduganella violacea</name>
    <dbReference type="NCBI Taxonomy" id="1715466"/>
    <lineage>
        <taxon>Bacteria</taxon>
        <taxon>Pseudomonadati</taxon>
        <taxon>Pseudomonadota</taxon>
        <taxon>Betaproteobacteria</taxon>
        <taxon>Burkholderiales</taxon>
        <taxon>Oxalobacteraceae</taxon>
        <taxon>Telluria group</taxon>
        <taxon>Pseudoduganella</taxon>
    </lineage>
</organism>
<dbReference type="InterPro" id="IPR029044">
    <property type="entry name" value="Nucleotide-diphossugar_trans"/>
</dbReference>
<dbReference type="Gene3D" id="3.90.550.10">
    <property type="entry name" value="Spore Coat Polysaccharide Biosynthesis Protein SpsA, Chain A"/>
    <property type="match status" value="1"/>
</dbReference>
<dbReference type="PANTHER" id="PTHR43179">
    <property type="entry name" value="RHAMNOSYLTRANSFERASE WBBL"/>
    <property type="match status" value="1"/>
</dbReference>
<comment type="caution">
    <text evidence="5">The sequence shown here is derived from an EMBL/GenBank/DDBJ whole genome shotgun (WGS) entry which is preliminary data.</text>
</comment>
<dbReference type="SUPFAM" id="SSF53448">
    <property type="entry name" value="Nucleotide-diphospho-sugar transferases"/>
    <property type="match status" value="1"/>
</dbReference>